<dbReference type="EMBL" id="JBHSYM010000039">
    <property type="protein sequence ID" value="MFC7013853.1"/>
    <property type="molecule type" value="Genomic_DNA"/>
</dbReference>
<dbReference type="Gene3D" id="3.40.50.720">
    <property type="entry name" value="NAD(P)-binding Rossmann-like Domain"/>
    <property type="match status" value="1"/>
</dbReference>
<gene>
    <name evidence="3" type="ORF">ACFQMH_19415</name>
</gene>
<evidence type="ECO:0000259" key="2">
    <source>
        <dbReference type="Pfam" id="PF00107"/>
    </source>
</evidence>
<feature type="domain" description="Alcohol dehydrogenase-like C-terminal" evidence="2">
    <location>
        <begin position="2"/>
        <end position="64"/>
    </location>
</feature>
<evidence type="ECO:0000256" key="1">
    <source>
        <dbReference type="SAM" id="MobiDB-lite"/>
    </source>
</evidence>
<feature type="region of interest" description="Disordered" evidence="1">
    <location>
        <begin position="85"/>
        <end position="138"/>
    </location>
</feature>
<dbReference type="InterPro" id="IPR036291">
    <property type="entry name" value="NAD(P)-bd_dom_sf"/>
</dbReference>
<reference evidence="4" key="1">
    <citation type="journal article" date="2019" name="Int. J. Syst. Evol. Microbiol.">
        <title>The Global Catalogue of Microorganisms (GCM) 10K type strain sequencing project: providing services to taxonomists for standard genome sequencing and annotation.</title>
        <authorList>
            <consortium name="The Broad Institute Genomics Platform"/>
            <consortium name="The Broad Institute Genome Sequencing Center for Infectious Disease"/>
            <person name="Wu L."/>
            <person name="Ma J."/>
        </authorList>
    </citation>
    <scope>NUCLEOTIDE SEQUENCE [LARGE SCALE GENOMIC DNA]</scope>
    <source>
        <strain evidence="4">JCM 4855</strain>
    </source>
</reference>
<dbReference type="Pfam" id="PF00107">
    <property type="entry name" value="ADH_zinc_N"/>
    <property type="match status" value="1"/>
</dbReference>
<dbReference type="RefSeq" id="WP_385869443.1">
    <property type="nucleotide sequence ID" value="NZ_JBHSYM010000039.1"/>
</dbReference>
<feature type="non-terminal residue" evidence="3">
    <location>
        <position position="138"/>
    </location>
</feature>
<name>A0ABW2E1M6_9ACTN</name>
<evidence type="ECO:0000313" key="4">
    <source>
        <dbReference type="Proteomes" id="UP001596409"/>
    </source>
</evidence>
<accession>A0ABW2E1M6</accession>
<dbReference type="Proteomes" id="UP001596409">
    <property type="component" value="Unassembled WGS sequence"/>
</dbReference>
<keyword evidence="4" id="KW-1185">Reference proteome</keyword>
<feature type="compositionally biased region" description="Basic residues" evidence="1">
    <location>
        <begin position="129"/>
        <end position="138"/>
    </location>
</feature>
<dbReference type="SUPFAM" id="SSF51735">
    <property type="entry name" value="NAD(P)-binding Rossmann-fold domains"/>
    <property type="match status" value="1"/>
</dbReference>
<evidence type="ECO:0000313" key="3">
    <source>
        <dbReference type="EMBL" id="MFC7013853.1"/>
    </source>
</evidence>
<protein>
    <submittedName>
        <fullName evidence="3">Zinc-binding dehydrogenase</fullName>
    </submittedName>
</protein>
<organism evidence="3 4">
    <name type="scientific">Streptomyces viridiviolaceus</name>
    <dbReference type="NCBI Taxonomy" id="68282"/>
    <lineage>
        <taxon>Bacteria</taxon>
        <taxon>Bacillati</taxon>
        <taxon>Actinomycetota</taxon>
        <taxon>Actinomycetes</taxon>
        <taxon>Kitasatosporales</taxon>
        <taxon>Streptomycetaceae</taxon>
        <taxon>Streptomyces</taxon>
    </lineage>
</organism>
<proteinExistence type="predicted"/>
<feature type="compositionally biased region" description="Basic and acidic residues" evidence="1">
    <location>
        <begin position="106"/>
        <end position="128"/>
    </location>
</feature>
<sequence length="138" mass="15280">MDVVIDPVGGELSRRAYELLAPFGRLVVLGNASGHEHPVSTDSAWLGSRQVLGLSLGGVAHLVPDRVAAALSAVIGLTHRDILREPVPGRPWPQRRRLTLQRRSWKIQDRDDEPRSRPDHPRPDDSRHPPGRPGHRCG</sequence>
<dbReference type="InterPro" id="IPR013149">
    <property type="entry name" value="ADH-like_C"/>
</dbReference>
<feature type="compositionally biased region" description="Basic residues" evidence="1">
    <location>
        <begin position="93"/>
        <end position="105"/>
    </location>
</feature>
<comment type="caution">
    <text evidence="3">The sequence shown here is derived from an EMBL/GenBank/DDBJ whole genome shotgun (WGS) entry which is preliminary data.</text>
</comment>